<keyword evidence="5" id="KW-1185">Reference proteome</keyword>
<feature type="domain" description="Retrotransposon gag" evidence="2">
    <location>
        <begin position="105"/>
        <end position="175"/>
    </location>
</feature>
<dbReference type="Pfam" id="PF03732">
    <property type="entry name" value="Retrotrans_gag"/>
    <property type="match status" value="1"/>
</dbReference>
<organism evidence="4 5">
    <name type="scientific">Vitis vinifera</name>
    <name type="common">Grape</name>
    <dbReference type="NCBI Taxonomy" id="29760"/>
    <lineage>
        <taxon>Eukaryota</taxon>
        <taxon>Viridiplantae</taxon>
        <taxon>Streptophyta</taxon>
        <taxon>Embryophyta</taxon>
        <taxon>Tracheophyta</taxon>
        <taxon>Spermatophyta</taxon>
        <taxon>Magnoliopsida</taxon>
        <taxon>eudicotyledons</taxon>
        <taxon>Gunneridae</taxon>
        <taxon>Pentapetalae</taxon>
        <taxon>rosids</taxon>
        <taxon>Vitales</taxon>
        <taxon>Vitaceae</taxon>
        <taxon>Viteae</taxon>
        <taxon>Vitis</taxon>
    </lineage>
</organism>
<dbReference type="Proteomes" id="UP001227230">
    <property type="component" value="Chromosome 5"/>
</dbReference>
<accession>A0ABY9BYI0</accession>
<evidence type="ECO:0000313" key="5">
    <source>
        <dbReference type="Proteomes" id="UP001227230"/>
    </source>
</evidence>
<dbReference type="EMBL" id="CP126652">
    <property type="protein sequence ID" value="WJZ87799.1"/>
    <property type="molecule type" value="Genomic_DNA"/>
</dbReference>
<proteinExistence type="predicted"/>
<dbReference type="PANTHER" id="PTHR37610">
    <property type="entry name" value="CCHC-TYPE DOMAIN-CONTAINING PROTEIN"/>
    <property type="match status" value="1"/>
</dbReference>
<gene>
    <name evidence="4" type="ORF">VitviT2T_007150</name>
</gene>
<dbReference type="InterPro" id="IPR005162">
    <property type="entry name" value="Retrotrans_gag_dom"/>
</dbReference>
<evidence type="ECO:0000259" key="3">
    <source>
        <dbReference type="Pfam" id="PF14244"/>
    </source>
</evidence>
<evidence type="ECO:0008006" key="6">
    <source>
        <dbReference type="Google" id="ProtNLM"/>
    </source>
</evidence>
<reference evidence="4 5" key="1">
    <citation type="journal article" date="2023" name="Hortic Res">
        <title>The complete reference genome for grapevine (Vitis vinifera L.) genetics and breeding.</title>
        <authorList>
            <person name="Shi X."/>
            <person name="Cao S."/>
            <person name="Wang X."/>
            <person name="Huang S."/>
            <person name="Wang Y."/>
            <person name="Liu Z."/>
            <person name="Liu W."/>
            <person name="Leng X."/>
            <person name="Peng Y."/>
            <person name="Wang N."/>
            <person name="Wang Y."/>
            <person name="Ma Z."/>
            <person name="Xu X."/>
            <person name="Zhang F."/>
            <person name="Xue H."/>
            <person name="Zhong H."/>
            <person name="Wang Y."/>
            <person name="Zhang K."/>
            <person name="Velt A."/>
            <person name="Avia K."/>
            <person name="Holtgrawe D."/>
            <person name="Grimplet J."/>
            <person name="Matus J.T."/>
            <person name="Ware D."/>
            <person name="Wu X."/>
            <person name="Wang H."/>
            <person name="Liu C."/>
            <person name="Fang Y."/>
            <person name="Rustenholz C."/>
            <person name="Cheng Z."/>
            <person name="Xiao H."/>
            <person name="Zhou Y."/>
        </authorList>
    </citation>
    <scope>NUCLEOTIDE SEQUENCE [LARGE SCALE GENOMIC DNA]</scope>
    <source>
        <strain evidence="5">cv. Pinot noir / PN40024</strain>
        <tissue evidence="4">Leaf</tissue>
    </source>
</reference>
<feature type="compositionally biased region" description="Low complexity" evidence="1">
    <location>
        <begin position="1"/>
        <end position="21"/>
    </location>
</feature>
<name>A0ABY9BYI0_VITVI</name>
<evidence type="ECO:0000313" key="4">
    <source>
        <dbReference type="EMBL" id="WJZ87799.1"/>
    </source>
</evidence>
<feature type="domain" description="Retrotransposon Copia-like N-terminal" evidence="3">
    <location>
        <begin position="40"/>
        <end position="86"/>
    </location>
</feature>
<evidence type="ECO:0000256" key="1">
    <source>
        <dbReference type="SAM" id="MobiDB-lite"/>
    </source>
</evidence>
<evidence type="ECO:0000259" key="2">
    <source>
        <dbReference type="Pfam" id="PF03732"/>
    </source>
</evidence>
<dbReference type="InterPro" id="IPR029472">
    <property type="entry name" value="Copia-like_N"/>
</dbReference>
<dbReference type="Pfam" id="PF14244">
    <property type="entry name" value="Retrotran_gag_3"/>
    <property type="match status" value="1"/>
</dbReference>
<protein>
    <recommendedName>
        <fullName evidence="6">Retrotransposon Copia-like N-terminal domain-containing protein</fullName>
    </recommendedName>
</protein>
<dbReference type="PANTHER" id="PTHR37610:SF81">
    <property type="entry name" value="RETROTRANSPOSON COPIA-LIKE N-TERMINAL DOMAIN-CONTAINING PROTEIN"/>
    <property type="match status" value="1"/>
</dbReference>
<feature type="region of interest" description="Disordered" evidence="1">
    <location>
        <begin position="1"/>
        <end position="26"/>
    </location>
</feature>
<sequence>MSFGDSPLVNPSPVHPSSSNSFNQPLINPSDDSSSPYYLHPSDNPSALLVSEIFNGENYVAWSHSIVIALTVKNKVQFIDGSIVSPSIDQLVKHTTWLRANNLVLSWLMNSISKEIRNSLLFVVSAVDLWTELKVRYLRSDGPRVFQLEKSLSCISQGALSVTEYFSTFKTFWDEYISYMPFPTCTCGKMATCTCELFNFLQIRQQSDYVLKFLVGLNDSYASIRSQLLLMVPLPNMSKVFSLLLQEES</sequence>